<sequence length="116" mass="13645">MRNHHQGYINLFPLLFLISLLPLIFLAYQQDLSFYRTILGQRYQYLKQKHLFYQGLELATKDPAQVCQKEGKNVLIYQGENTGYFVVCQKIIVPASEGRLKSTIEWRLVERSLSDF</sequence>
<dbReference type="RefSeq" id="WP_261920016.1">
    <property type="nucleotide sequence ID" value="NZ_CP022011.1"/>
</dbReference>
<protein>
    <submittedName>
        <fullName evidence="1">Uncharacterized protein</fullName>
    </submittedName>
</protein>
<dbReference type="AlphaFoldDB" id="A0A8D4J0Q3"/>
<accession>A0A8D4J0Q3</accession>
<keyword evidence="2" id="KW-1185">Reference proteome</keyword>
<organism evidence="1 2">
    <name type="scientific">Mergibacter septicus</name>
    <dbReference type="NCBI Taxonomy" id="221402"/>
    <lineage>
        <taxon>Bacteria</taxon>
        <taxon>Pseudomonadati</taxon>
        <taxon>Pseudomonadota</taxon>
        <taxon>Gammaproteobacteria</taxon>
        <taxon>Pasteurellales</taxon>
        <taxon>Pasteurellaceae</taxon>
        <taxon>Mergibacter</taxon>
    </lineage>
</organism>
<proteinExistence type="predicted"/>
<evidence type="ECO:0000313" key="2">
    <source>
        <dbReference type="Proteomes" id="UP000955338"/>
    </source>
</evidence>
<dbReference type="Proteomes" id="UP000955338">
    <property type="component" value="Chromosome"/>
</dbReference>
<dbReference type="EMBL" id="CP022011">
    <property type="protein sequence ID" value="QDJ15481.1"/>
    <property type="molecule type" value="Genomic_DNA"/>
</dbReference>
<name>A0A8D4J0Q3_9PAST</name>
<evidence type="ECO:0000313" key="1">
    <source>
        <dbReference type="EMBL" id="QDJ15481.1"/>
    </source>
</evidence>
<reference evidence="1" key="1">
    <citation type="submission" date="2017-06" db="EMBL/GenBank/DDBJ databases">
        <title>Genome sequencing of pathogenic and non-pathogenic strains within Bisgaard taxon 40.</title>
        <authorList>
            <person name="Ladner J.T."/>
            <person name="Lovett S.P."/>
            <person name="Koroleva G."/>
            <person name="Lorch J.M."/>
        </authorList>
    </citation>
    <scope>NUCLEOTIDE SEQUENCE</scope>
    <source>
        <strain evidence="1">27576-1-I1</strain>
    </source>
</reference>
<gene>
    <name evidence="1" type="ORF">CEP48_08645</name>
</gene>